<dbReference type="Pfam" id="PF07471">
    <property type="entry name" value="Phage_Nu1"/>
    <property type="match status" value="1"/>
</dbReference>
<keyword evidence="1" id="KW-0175">Coiled coil</keyword>
<organism evidence="2 3">
    <name type="scientific">Dryocola boscaweniae</name>
    <dbReference type="NCBI Taxonomy" id="2925397"/>
    <lineage>
        <taxon>Bacteria</taxon>
        <taxon>Pseudomonadati</taxon>
        <taxon>Pseudomonadota</taxon>
        <taxon>Gammaproteobacteria</taxon>
        <taxon>Enterobacterales</taxon>
        <taxon>Enterobacteriaceae</taxon>
        <taxon>Dryocola</taxon>
    </lineage>
</organism>
<dbReference type="InterPro" id="IPR009061">
    <property type="entry name" value="DNA-bd_dom_put_sf"/>
</dbReference>
<dbReference type="InterPro" id="IPR036388">
    <property type="entry name" value="WH-like_DNA-bd_sf"/>
</dbReference>
<keyword evidence="3" id="KW-1185">Reference proteome</keyword>
<dbReference type="InterPro" id="IPR010906">
    <property type="entry name" value="Phage_lambda_Nu1_terminase-ssu"/>
</dbReference>
<name>A0A9X3AMF3_9ENTR</name>
<dbReference type="Gene3D" id="1.10.10.10">
    <property type="entry name" value="Winged helix-like DNA-binding domain superfamily/Winged helix DNA-binding domain"/>
    <property type="match status" value="1"/>
</dbReference>
<evidence type="ECO:0000313" key="3">
    <source>
        <dbReference type="Proteomes" id="UP001150641"/>
    </source>
</evidence>
<feature type="coiled-coil region" evidence="1">
    <location>
        <begin position="52"/>
        <end position="109"/>
    </location>
</feature>
<accession>A0A9X3AMF3</accession>
<comment type="caution">
    <text evidence="2">The sequence shown here is derived from an EMBL/GenBank/DDBJ whole genome shotgun (WGS) entry which is preliminary data.</text>
</comment>
<evidence type="ECO:0000313" key="2">
    <source>
        <dbReference type="EMBL" id="MCT4701212.1"/>
    </source>
</evidence>
<dbReference type="SUPFAM" id="SSF46955">
    <property type="entry name" value="Putative DNA-binding domain"/>
    <property type="match status" value="1"/>
</dbReference>
<protein>
    <submittedName>
        <fullName evidence="2">Terminase small subunit</fullName>
    </submittedName>
</protein>
<dbReference type="RefSeq" id="WP_271121968.1">
    <property type="nucleotide sequence ID" value="NZ_JALHAN010000059.1"/>
</dbReference>
<dbReference type="AlphaFoldDB" id="A0A9X3AMF3"/>
<proteinExistence type="predicted"/>
<dbReference type="EMBL" id="JALHAP010000072">
    <property type="protein sequence ID" value="MCT4701212.1"/>
    <property type="molecule type" value="Genomic_DNA"/>
</dbReference>
<dbReference type="Proteomes" id="UP001150641">
    <property type="component" value="Unassembled WGS sequence"/>
</dbReference>
<reference evidence="2" key="1">
    <citation type="submission" date="2022-03" db="EMBL/GenBank/DDBJ databases">
        <title>Proposal of a novel genus Dryocolo and two novel species.</title>
        <authorList>
            <person name="Maddock D.W."/>
            <person name="Brady C.L."/>
            <person name="Denman S."/>
            <person name="Arnold D."/>
        </authorList>
    </citation>
    <scope>NUCLEOTIDE SEQUENCE</scope>
    <source>
        <strain evidence="2">H6W4</strain>
    </source>
</reference>
<sequence length="181" mass="20179">MNVNKKQLSDIFGVSVRTIQNWQDQGMPVASGGGKGNEVLYDSAAAIEWYSARDASIENEKLRKEVEELRIAGESELQPGTIEYERYRLTRAQADAQELKNAKESAEVVETAFCTFVLSRIAGEIASILDGIPLSVQRRFPELENRHIDFLKKDIIKAMNKAAALDEMIPGLLSDYIEQSG</sequence>
<gene>
    <name evidence="2" type="ORF">MUA00_05255</name>
</gene>
<evidence type="ECO:0000256" key="1">
    <source>
        <dbReference type="SAM" id="Coils"/>
    </source>
</evidence>